<dbReference type="GeneID" id="63818859"/>
<dbReference type="RefSeq" id="XP_040762520.1">
    <property type="nucleotide sequence ID" value="XM_040901828.1"/>
</dbReference>
<dbReference type="Proteomes" id="UP000076871">
    <property type="component" value="Unassembled WGS sequence"/>
</dbReference>
<keyword evidence="2" id="KW-1185">Reference proteome</keyword>
<dbReference type="AlphaFoldDB" id="A0A165DFG9"/>
<dbReference type="InParanoid" id="A0A165DFG9"/>
<proteinExistence type="predicted"/>
<gene>
    <name evidence="1" type="ORF">LAESUDRAFT_283403</name>
</gene>
<evidence type="ECO:0000313" key="2">
    <source>
        <dbReference type="Proteomes" id="UP000076871"/>
    </source>
</evidence>
<organism evidence="1 2">
    <name type="scientific">Laetiporus sulphureus 93-53</name>
    <dbReference type="NCBI Taxonomy" id="1314785"/>
    <lineage>
        <taxon>Eukaryota</taxon>
        <taxon>Fungi</taxon>
        <taxon>Dikarya</taxon>
        <taxon>Basidiomycota</taxon>
        <taxon>Agaricomycotina</taxon>
        <taxon>Agaricomycetes</taxon>
        <taxon>Polyporales</taxon>
        <taxon>Laetiporus</taxon>
    </lineage>
</organism>
<protein>
    <submittedName>
        <fullName evidence="1">Uncharacterized protein</fullName>
    </submittedName>
</protein>
<accession>A0A165DFG9</accession>
<name>A0A165DFG9_9APHY</name>
<reference evidence="1 2" key="1">
    <citation type="journal article" date="2016" name="Mol. Biol. Evol.">
        <title>Comparative Genomics of Early-Diverging Mushroom-Forming Fungi Provides Insights into the Origins of Lignocellulose Decay Capabilities.</title>
        <authorList>
            <person name="Nagy L.G."/>
            <person name="Riley R."/>
            <person name="Tritt A."/>
            <person name="Adam C."/>
            <person name="Daum C."/>
            <person name="Floudas D."/>
            <person name="Sun H."/>
            <person name="Yadav J.S."/>
            <person name="Pangilinan J."/>
            <person name="Larsson K.H."/>
            <person name="Matsuura K."/>
            <person name="Barry K."/>
            <person name="Labutti K."/>
            <person name="Kuo R."/>
            <person name="Ohm R.A."/>
            <person name="Bhattacharya S.S."/>
            <person name="Shirouzu T."/>
            <person name="Yoshinaga Y."/>
            <person name="Martin F.M."/>
            <person name="Grigoriev I.V."/>
            <person name="Hibbett D.S."/>
        </authorList>
    </citation>
    <scope>NUCLEOTIDE SEQUENCE [LARGE SCALE GENOMIC DNA]</scope>
    <source>
        <strain evidence="1 2">93-53</strain>
    </source>
</reference>
<dbReference type="EMBL" id="KV427634">
    <property type="protein sequence ID" value="KZT04780.1"/>
    <property type="molecule type" value="Genomic_DNA"/>
</dbReference>
<sequence>MPLQGRRRSSHTRRLSGCHSCSPCTRLRCPRGPLLSRSASQAPKANSLVRWTGGGLLSGYSPIDGPCSRTNPRNTNANVQCLREG</sequence>
<evidence type="ECO:0000313" key="1">
    <source>
        <dbReference type="EMBL" id="KZT04780.1"/>
    </source>
</evidence>